<protein>
    <submittedName>
        <fullName evidence="2">Uncharacterized protein</fullName>
    </submittedName>
</protein>
<dbReference type="AlphaFoldDB" id="A0A1I4S9J3"/>
<evidence type="ECO:0000313" key="2">
    <source>
        <dbReference type="EMBL" id="SFM61158.1"/>
    </source>
</evidence>
<dbReference type="Proteomes" id="UP000199561">
    <property type="component" value="Unassembled WGS sequence"/>
</dbReference>
<evidence type="ECO:0000313" key="3">
    <source>
        <dbReference type="Proteomes" id="UP000199561"/>
    </source>
</evidence>
<reference evidence="2 3" key="1">
    <citation type="submission" date="2016-10" db="EMBL/GenBank/DDBJ databases">
        <authorList>
            <person name="de Groot N.N."/>
        </authorList>
    </citation>
    <scope>NUCLEOTIDE SEQUENCE [LARGE SCALE GENOMIC DNA]</scope>
    <source>
        <strain evidence="2 3">Nm146</strain>
    </source>
</reference>
<dbReference type="EMBL" id="CAJNAP010000003">
    <property type="protein sequence ID" value="CAE6491371.1"/>
    <property type="molecule type" value="Genomic_DNA"/>
</dbReference>
<reference evidence="1" key="2">
    <citation type="submission" date="2021-02" db="EMBL/GenBank/DDBJ databases">
        <authorList>
            <person name="Han P."/>
        </authorList>
    </citation>
    <scope>NUCLEOTIDE SEQUENCE</scope>
    <source>
        <strain evidence="1">Nitrosomonas nitrosa 18-3D</strain>
    </source>
</reference>
<name>A0A1I4S9J3_9PROT</name>
<dbReference type="EMBL" id="FOUF01000023">
    <property type="protein sequence ID" value="SFM61158.1"/>
    <property type="molecule type" value="Genomic_DNA"/>
</dbReference>
<dbReference type="Proteomes" id="UP000601736">
    <property type="component" value="Unassembled WGS sequence"/>
</dbReference>
<keyword evidence="3" id="KW-1185">Reference proteome</keyword>
<organism evidence="2 3">
    <name type="scientific">Nitrosomonas nitrosa</name>
    <dbReference type="NCBI Taxonomy" id="52442"/>
    <lineage>
        <taxon>Bacteria</taxon>
        <taxon>Pseudomonadati</taxon>
        <taxon>Pseudomonadota</taxon>
        <taxon>Betaproteobacteria</taxon>
        <taxon>Nitrosomonadales</taxon>
        <taxon>Nitrosomonadaceae</taxon>
        <taxon>Nitrosomonas</taxon>
    </lineage>
</organism>
<evidence type="ECO:0000313" key="1">
    <source>
        <dbReference type="EMBL" id="CAE6491371.1"/>
    </source>
</evidence>
<accession>A0A1I4S9J3</accession>
<proteinExistence type="predicted"/>
<sequence>MEILEENEIFIELRKELTDTIKFHFVQNGDTPLSVIIENECIDVSQI</sequence>
<gene>
    <name evidence="1" type="ORF">NMYAN_110075</name>
    <name evidence="2" type="ORF">SAMN05421880_12332</name>
</gene>